<protein>
    <recommendedName>
        <fullName evidence="3">Peptidase S1 domain-containing protein</fullName>
    </recommendedName>
</protein>
<proteinExistence type="predicted"/>
<dbReference type="PANTHER" id="PTHR36234:SF5">
    <property type="entry name" value="LYSYL ENDOPEPTIDASE"/>
    <property type="match status" value="1"/>
</dbReference>
<reference evidence="1 2" key="1">
    <citation type="journal article" date="2024" name="Nat. Commun.">
        <title>Phylogenomics reveals the evolutionary origins of lichenization in chlorophyte algae.</title>
        <authorList>
            <person name="Puginier C."/>
            <person name="Libourel C."/>
            <person name="Otte J."/>
            <person name="Skaloud P."/>
            <person name="Haon M."/>
            <person name="Grisel S."/>
            <person name="Petersen M."/>
            <person name="Berrin J.G."/>
            <person name="Delaux P.M."/>
            <person name="Dal Grande F."/>
            <person name="Keller J."/>
        </authorList>
    </citation>
    <scope>NUCLEOTIDE SEQUENCE [LARGE SCALE GENOMIC DNA]</scope>
    <source>
        <strain evidence="1 2">SAG 245.80</strain>
    </source>
</reference>
<dbReference type="Proteomes" id="UP001445335">
    <property type="component" value="Unassembled WGS sequence"/>
</dbReference>
<accession>A0AAW1RVK9</accession>
<dbReference type="InterPro" id="IPR009003">
    <property type="entry name" value="Peptidase_S1_PA"/>
</dbReference>
<dbReference type="SUPFAM" id="SSF50494">
    <property type="entry name" value="Trypsin-like serine proteases"/>
    <property type="match status" value="1"/>
</dbReference>
<dbReference type="PANTHER" id="PTHR36234">
    <property type="entry name" value="LYSYL ENDOPEPTIDASE"/>
    <property type="match status" value="1"/>
</dbReference>
<dbReference type="EMBL" id="JALJOU010000023">
    <property type="protein sequence ID" value="KAK9837146.1"/>
    <property type="molecule type" value="Genomic_DNA"/>
</dbReference>
<name>A0AAW1RVK9_9CHLO</name>
<keyword evidence="2" id="KW-1185">Reference proteome</keyword>
<dbReference type="Pfam" id="PF13365">
    <property type="entry name" value="Trypsin_2"/>
    <property type="match status" value="1"/>
</dbReference>
<dbReference type="InterPro" id="IPR043504">
    <property type="entry name" value="Peptidase_S1_PA_chymotrypsin"/>
</dbReference>
<evidence type="ECO:0000313" key="2">
    <source>
        <dbReference type="Proteomes" id="UP001445335"/>
    </source>
</evidence>
<sequence>MSAVACSTGVLAAASEPAVPHSWSLPQGAPRPARVLTVPRADARRLHGLEDRGAQQPHLRAVHALAPREFTERDLVGEGAWTQLPGAGRMWQQTITSPGASLQSLVFSDVHLPSGGVLFVHHPAARPAPARCDAAACQRYSAPRARILTTPPIDGDTLMLEYMQPDGGVGEAPVLRLAAVMQGFDHELGSREAAGVVDVYAVSLSAGAMGLCSGSIISTPGNGNFLLTSGHCYTDKSALQDFHYWLVIFNYEAPCGSVEAPTLRHVLQGVKLRFFNPDVDVLLLELPSAIPSAFMSYQLGWDARPMPPPRAALGIHYPHGAPRAISYTKNITTSFVPLPFPVGEVQPSNSTHFAVFWEQGATMGGSSGSPLIDVASRRVVGVLTGGFSSCATPDLPDYYGRMSEAWSGGLRHFLADPISADATHAVPSGMAAPAPGPTYLFESSEHPPALAPALQPVPAPLRFRNGTAPPSQGPGLNFYPTLVVFTPNITSRELTYYLTERPAPGEVIAVTATVQDLPGNAQSLLHHVATRTHTANFVAADFGKQFVGVINVSGIDALVPGGLQRFNLALNVTSSLRPGSYSEAAIKGVVVDSVHAWWTDYAPVVIDKLPYHGYAPIVSPSGRAIFELRGMPEGTLVDLVACGLIEAGGTMSVYRNGAFLWTIDRDSYNDLRCLHVPAVRLRSAGIDIVISDSDELGAVLPMTVMSEFHVKVHQNASSA</sequence>
<evidence type="ECO:0008006" key="3">
    <source>
        <dbReference type="Google" id="ProtNLM"/>
    </source>
</evidence>
<dbReference type="Gene3D" id="2.40.10.10">
    <property type="entry name" value="Trypsin-like serine proteases"/>
    <property type="match status" value="2"/>
</dbReference>
<comment type="caution">
    <text evidence="1">The sequence shown here is derived from an EMBL/GenBank/DDBJ whole genome shotgun (WGS) entry which is preliminary data.</text>
</comment>
<gene>
    <name evidence="1" type="ORF">WJX81_006125</name>
</gene>
<dbReference type="AlphaFoldDB" id="A0AAW1RVK9"/>
<evidence type="ECO:0000313" key="1">
    <source>
        <dbReference type="EMBL" id="KAK9837146.1"/>
    </source>
</evidence>
<organism evidence="1 2">
    <name type="scientific">Elliptochloris bilobata</name>
    <dbReference type="NCBI Taxonomy" id="381761"/>
    <lineage>
        <taxon>Eukaryota</taxon>
        <taxon>Viridiplantae</taxon>
        <taxon>Chlorophyta</taxon>
        <taxon>core chlorophytes</taxon>
        <taxon>Trebouxiophyceae</taxon>
        <taxon>Trebouxiophyceae incertae sedis</taxon>
        <taxon>Elliptochloris clade</taxon>
        <taxon>Elliptochloris</taxon>
    </lineage>
</organism>